<dbReference type="Gene3D" id="3.60.110.10">
    <property type="entry name" value="Carbon-nitrogen hydrolase"/>
    <property type="match status" value="1"/>
</dbReference>
<organism evidence="4 5">
    <name type="scientific">Desulfobacula phenolica</name>
    <dbReference type="NCBI Taxonomy" id="90732"/>
    <lineage>
        <taxon>Bacteria</taxon>
        <taxon>Pseudomonadati</taxon>
        <taxon>Thermodesulfobacteriota</taxon>
        <taxon>Desulfobacteria</taxon>
        <taxon>Desulfobacterales</taxon>
        <taxon>Desulfobacteraceae</taxon>
        <taxon>Desulfobacula</taxon>
    </lineage>
</organism>
<evidence type="ECO:0000313" key="5">
    <source>
        <dbReference type="Proteomes" id="UP000199608"/>
    </source>
</evidence>
<dbReference type="InterPro" id="IPR003010">
    <property type="entry name" value="C-N_Hydrolase"/>
</dbReference>
<dbReference type="CDD" id="cd07197">
    <property type="entry name" value="nitrilase"/>
    <property type="match status" value="1"/>
</dbReference>
<dbReference type="InterPro" id="IPR036526">
    <property type="entry name" value="C-N_Hydrolase_sf"/>
</dbReference>
<proteinExistence type="predicted"/>
<keyword evidence="5" id="KW-1185">Reference proteome</keyword>
<dbReference type="RefSeq" id="WP_092234564.1">
    <property type="nucleotide sequence ID" value="NZ_FNLL01000006.1"/>
</dbReference>
<sequence>MKILFRCLVMVCFLWGHFLITCTAGPDTSNSLKIALVHYGVKYKDPKLNLKELVRLNRKAALEGAQLILNTELAVSGYSFQSRQDITPYTETDNGKTIQAIKTLSRELGIYVGITFPERDPLTQSYYNSAFVIDPQGQLVCKYRKIYAEKRWARPGSPYQEGTFDTPWGRIGVAICADSYFGLIPRTMALKDADFLWVPANWPPTGQLSPLEVWQARALENGIYLAACNRTGKDRVMDCRQAVSGVIDPTGTPIFSGSSESSKIFFADIPLNANGRFGNIHRLKRMKLRDIDLYRQIYLDPWVENLTLYYQLPKTGMLDVHCFVPPSSGRIDLKVLETAVEKRQTDHPALWILPESSANQAKEADLLKISKNRNVAFALSVAGETQTLSLITPQGIQPFFEPDIIPSQAFPFKLIHYGPAAIAMVPMEAFRHPELAVVLAKLGCDLVVVSEDKLSSKDLLLSRMRVVNSVAVAACSNNGAQITCMQGLHGNLDQQHQIQPGVCTYGLDTSRTRKKSFQYHIDYDLLLKNN</sequence>
<evidence type="ECO:0000259" key="3">
    <source>
        <dbReference type="PROSITE" id="PS50263"/>
    </source>
</evidence>
<protein>
    <submittedName>
        <fullName evidence="4">Predicted amidohydrolase</fullName>
    </submittedName>
</protein>
<gene>
    <name evidence="4" type="ORF">SAMN04487931_106307</name>
</gene>
<name>A0A1H2HL11_9BACT</name>
<dbReference type="InterPro" id="IPR050345">
    <property type="entry name" value="Aliph_Amidase/BUP"/>
</dbReference>
<evidence type="ECO:0000313" key="4">
    <source>
        <dbReference type="EMBL" id="SDU32466.1"/>
    </source>
</evidence>
<dbReference type="Proteomes" id="UP000199608">
    <property type="component" value="Unassembled WGS sequence"/>
</dbReference>
<dbReference type="PANTHER" id="PTHR43674:SF16">
    <property type="entry name" value="CARBON-NITROGEN FAMILY, PUTATIVE (AFU_ORTHOLOGUE AFUA_5G02350)-RELATED"/>
    <property type="match status" value="1"/>
</dbReference>
<evidence type="ECO:0000256" key="2">
    <source>
        <dbReference type="SAM" id="SignalP"/>
    </source>
</evidence>
<dbReference type="AlphaFoldDB" id="A0A1H2HL11"/>
<dbReference type="PROSITE" id="PS50263">
    <property type="entry name" value="CN_HYDROLASE"/>
    <property type="match status" value="1"/>
</dbReference>
<dbReference type="PANTHER" id="PTHR43674">
    <property type="entry name" value="NITRILASE C965.09-RELATED"/>
    <property type="match status" value="1"/>
</dbReference>
<feature type="domain" description="CN hydrolase" evidence="3">
    <location>
        <begin position="32"/>
        <end position="271"/>
    </location>
</feature>
<feature type="signal peptide" evidence="2">
    <location>
        <begin position="1"/>
        <end position="24"/>
    </location>
</feature>
<evidence type="ECO:0000256" key="1">
    <source>
        <dbReference type="ARBA" id="ARBA00022801"/>
    </source>
</evidence>
<keyword evidence="1 4" id="KW-0378">Hydrolase</keyword>
<keyword evidence="2" id="KW-0732">Signal</keyword>
<dbReference type="Pfam" id="PF00795">
    <property type="entry name" value="CN_hydrolase"/>
    <property type="match status" value="1"/>
</dbReference>
<dbReference type="EMBL" id="FNLL01000006">
    <property type="protein sequence ID" value="SDU32466.1"/>
    <property type="molecule type" value="Genomic_DNA"/>
</dbReference>
<dbReference type="SUPFAM" id="SSF56317">
    <property type="entry name" value="Carbon-nitrogen hydrolase"/>
    <property type="match status" value="1"/>
</dbReference>
<feature type="chain" id="PRO_5011518733" evidence="2">
    <location>
        <begin position="25"/>
        <end position="530"/>
    </location>
</feature>
<accession>A0A1H2HL11</accession>
<reference evidence="5" key="1">
    <citation type="submission" date="2016-10" db="EMBL/GenBank/DDBJ databases">
        <authorList>
            <person name="Varghese N."/>
            <person name="Submissions S."/>
        </authorList>
    </citation>
    <scope>NUCLEOTIDE SEQUENCE [LARGE SCALE GENOMIC DNA]</scope>
    <source>
        <strain evidence="5">DSM 3384</strain>
    </source>
</reference>
<dbReference type="GO" id="GO:0016811">
    <property type="term" value="F:hydrolase activity, acting on carbon-nitrogen (but not peptide) bonds, in linear amides"/>
    <property type="evidence" value="ECO:0007669"/>
    <property type="project" value="TreeGrafter"/>
</dbReference>